<dbReference type="Pfam" id="PF19081">
    <property type="entry name" value="Ig_7"/>
    <property type="match status" value="1"/>
</dbReference>
<dbReference type="InterPro" id="IPR044023">
    <property type="entry name" value="Ig_7"/>
</dbReference>
<dbReference type="EMBL" id="FNUS01000006">
    <property type="protein sequence ID" value="SEG50495.1"/>
    <property type="molecule type" value="Genomic_DNA"/>
</dbReference>
<proteinExistence type="predicted"/>
<evidence type="ECO:0000313" key="2">
    <source>
        <dbReference type="EMBL" id="SEG50495.1"/>
    </source>
</evidence>
<protein>
    <recommendedName>
        <fullName evidence="1">Fibronectin type-III domain-containing protein</fullName>
    </recommendedName>
</protein>
<accession>A0A1H6AR11</accession>
<dbReference type="InterPro" id="IPR036179">
    <property type="entry name" value="Ig-like_dom_sf"/>
</dbReference>
<gene>
    <name evidence="2" type="ORF">SAMN05421847_2541</name>
</gene>
<dbReference type="PROSITE" id="PS50853">
    <property type="entry name" value="FN3"/>
    <property type="match status" value="1"/>
</dbReference>
<dbReference type="RefSeq" id="WP_103914398.1">
    <property type="nucleotide sequence ID" value="NZ_FNUS01000006.1"/>
</dbReference>
<evidence type="ECO:0000313" key="3">
    <source>
        <dbReference type="Proteomes" id="UP000236738"/>
    </source>
</evidence>
<dbReference type="Pfam" id="PF20009">
    <property type="entry name" value="GEVED"/>
    <property type="match status" value="3"/>
</dbReference>
<dbReference type="InterPro" id="IPR003961">
    <property type="entry name" value="FN3_dom"/>
</dbReference>
<dbReference type="InterPro" id="IPR045474">
    <property type="entry name" value="GEVED"/>
</dbReference>
<feature type="domain" description="Fibronectin type-III" evidence="1">
    <location>
        <begin position="358"/>
        <end position="447"/>
    </location>
</feature>
<keyword evidence="3" id="KW-1185">Reference proteome</keyword>
<dbReference type="Gene3D" id="2.60.120.260">
    <property type="entry name" value="Galactose-binding domain-like"/>
    <property type="match status" value="1"/>
</dbReference>
<dbReference type="OrthoDB" id="906679at2"/>
<dbReference type="InterPro" id="IPR036116">
    <property type="entry name" value="FN3_sf"/>
</dbReference>
<dbReference type="Gene3D" id="2.60.40.10">
    <property type="entry name" value="Immunoglobulins"/>
    <property type="match status" value="2"/>
</dbReference>
<dbReference type="Proteomes" id="UP000236738">
    <property type="component" value="Unassembled WGS sequence"/>
</dbReference>
<organism evidence="2 3">
    <name type="scientific">Halpernia humi</name>
    <dbReference type="NCBI Taxonomy" id="493375"/>
    <lineage>
        <taxon>Bacteria</taxon>
        <taxon>Pseudomonadati</taxon>
        <taxon>Bacteroidota</taxon>
        <taxon>Flavobacteriia</taxon>
        <taxon>Flavobacteriales</taxon>
        <taxon>Weeksellaceae</taxon>
        <taxon>Chryseobacterium group</taxon>
        <taxon>Halpernia</taxon>
    </lineage>
</organism>
<reference evidence="3" key="1">
    <citation type="submission" date="2016-10" db="EMBL/GenBank/DDBJ databases">
        <authorList>
            <person name="Varghese N."/>
            <person name="Submissions S."/>
        </authorList>
    </citation>
    <scope>NUCLEOTIDE SEQUENCE [LARGE SCALE GENOMIC DNA]</scope>
    <source>
        <strain evidence="3">DSM 21580</strain>
    </source>
</reference>
<dbReference type="SUPFAM" id="SSF49265">
    <property type="entry name" value="Fibronectin type III"/>
    <property type="match status" value="1"/>
</dbReference>
<dbReference type="InterPro" id="IPR013783">
    <property type="entry name" value="Ig-like_fold"/>
</dbReference>
<name>A0A1H6AR11_9FLAO</name>
<evidence type="ECO:0000259" key="1">
    <source>
        <dbReference type="PROSITE" id="PS50853"/>
    </source>
</evidence>
<dbReference type="SUPFAM" id="SSF48726">
    <property type="entry name" value="Immunoglobulin"/>
    <property type="match status" value="1"/>
</dbReference>
<sequence>MPKNYYLLKIKNFLINVLRVSKLKVNTNNLFVVLLTLFSFTNVFGQVNITAPNLSISTCSFPSDYSTLPQIQIQESNNANIANQGNGRTIILTAPTNFEFNPGVGTIADRNRDVSNSTIVVTSTTITITYDCNATAQRDRWRINGIQIRAINFASTGDITRTGGNGTVNGLTNGTALTNTLTSTYTPLLPNGGGAANVCVGANTPAFTNSTTGGVWSITNGTGSATVTTGGVVTGVTAGTVNVVYTIGGCSVSSALLINPPPTITSQPSATSTCTTGTATFSVTATGATTYQWRRNGVALTNVAPYSGVNTAALTITNPAAAIAGNFDVVVSNATCSSTSTARALTVNTTPATVTTPVPTNGATNVCYTGSGSINSISWAASAGATSYDVYFGAGSVPGTITANVTTNSYNTGALAANTTYYWRVVARNSCGVAVSSATFTFTTSSAPCYCASSGGNITDGITGVNFNTINNLNTSVNTGYNDYTTLSTTITKGFTYDLNVYINTGGPYTNYQTVYIDWNGNGDFTDAGESYNLGTATNVTNGLTSINPLSITVPPGAITGTVRMRIQSKYNSATTGPCDTGFDGEGEDYSLNIIDIVACTSPTAQPTALNLSVSGTTINGTFTAASPAAQSYLVIANTTGVAPTITNGTAYAIGDVLGGTNFVVDNDTNTSLSASSLIPFTKYYFFIYSMNNICTGGPLYLTTSPLIGNATTSYCTPTGTGSGYPITNVKFGTLFNNNSTATTFYEDFSTITANVTGGSIYNLSVTATGNTFAGNTFYQYAFFDWNNNGSFSDPGETYLLGSYNTLTATFNKDIIIPPDAYVGKIRMRVANSFYGILSPCATAGYFQMEDYSLNVAKAPDCTVPTAQPTALVLTPGATSIAGSFTAASPASQNYLVIMNSTGVAPTSQITNGTTYTIGSSIGVSNTVIDTDNNTTFTAAGLNTNTTYYFFIYSMSALCIGGPLYNTNPTVLIGNATTTGTPPAPCIPSTIAPNNVDRYIDRVAFIGTMVETNNTSTYSTTTPGYEDFTGLATKAVQAQGEGVNMIVESIGGRAKLKVWVDWNKDGVFDESELVYNPGTAGISSTFGFVIPTGTVPGNYRIRVRTFNSFYDDGNPANGSPDEYFGYNFNACEPFNTGTVSTYTSSQYGEAEDYLFTVIERSPTNISTTTGGQVCNSGTVTLSATGTAGTTEYHWYASATGGSQLTGSPTTGSWTTPNISATTTYYVASSNGTTESLVRKPVVAKVNPTPTLTFTPTIPEVCGQNAEIVVSASGDKEVVNLLSEDFEAGGLGAFTNVNSDATSSVIQADTKWTNRPSTFVPTAGVSWKPAISTGLAPNDFALATSDSATPPYELVENSLVSGTLNSTNYLNLTMTLKFYYSRYYPDGTNPDVEFASIEISTDGGMTWTPLQTFTADTGIGTVFTNLTYDLSAYINKTNLKIRFLHHSLGSVSGWLPDGVAVDDVLIYGEKPLSTNFAWSSSTSSIFASDCVSPPPPGGSSSICLKPLPGDYETKQVFNLQATALLSNSCDVTGSVLVPNNNKIWNVGSSDWNTASWLPNSAIPDITKCVIIKQPVVLNSGANGFARNVTVEPGGSLQIMGGKTLTVDDFLVNNSTADKVNLESDANLLQNNATAVNVGSITAKRLTGALRNNPGTAVDYVYWGSPVLGQQTKGAGGFSPGTPNAYFFSYRESNDRFYETTDPTFVPGKGYAVRAEGGSKTYTFQGKPNNGDISYSLAKSADTPNTVDPSKPYVHGYNLVANPYPSNIDFNELYLANSSLIYNTAWFWTNNVYEPVQQGSKYNGNNYSVINGTGGVTSTYSTYTGSVASNGIIKVGQGFIVQAKGSGTLNFKNSYNTGHDLRTGSAGVGFFQKGAAQKNRFWLTLTNPNNIVNTQLIGYIAGATDGFEQDYDNEAFDDYSDLFYSSLAGKKLLIQGKSENFTPDDTVDLGTNISLNGTYTIALEKGEGIFASGQNIYLKDKANGTVTNLSQNNYVFQATSGLSENRFEIIYKPEEVLSTGDVTQDNLWIYRDANDFVVKASQKIKALALYDASGRLILTTKPAALETKIDGNRLLNGVFVLKINLANGEEITRKIRK</sequence>